<dbReference type="EMBL" id="GL888207">
    <property type="protein sequence ID" value="EGI64967.1"/>
    <property type="molecule type" value="Genomic_DNA"/>
</dbReference>
<reference evidence="11" key="1">
    <citation type="submission" date="2011-02" db="EMBL/GenBank/DDBJ databases">
        <title>The genome of the leaf-cutting ant Acromyrmex echinatior suggests key adaptations to social evolution and fungus farming.</title>
        <authorList>
            <person name="Nygaard S."/>
            <person name="Zhang G."/>
        </authorList>
    </citation>
    <scope>NUCLEOTIDE SEQUENCE</scope>
</reference>
<dbReference type="GO" id="GO:0004984">
    <property type="term" value="F:olfactory receptor activity"/>
    <property type="evidence" value="ECO:0007669"/>
    <property type="project" value="InterPro"/>
</dbReference>
<feature type="transmembrane region" description="Helical" evidence="10">
    <location>
        <begin position="936"/>
        <end position="957"/>
    </location>
</feature>
<dbReference type="OrthoDB" id="6617147at2759"/>
<feature type="transmembrane region" description="Helical" evidence="10">
    <location>
        <begin position="969"/>
        <end position="988"/>
    </location>
</feature>
<keyword evidence="9" id="KW-0807">Transducer</keyword>
<dbReference type="GO" id="GO:0005886">
    <property type="term" value="C:plasma membrane"/>
    <property type="evidence" value="ECO:0007669"/>
    <property type="project" value="UniProtKB-SubCell"/>
</dbReference>
<evidence type="ECO:0000256" key="10">
    <source>
        <dbReference type="SAM" id="Phobius"/>
    </source>
</evidence>
<evidence type="ECO:0000256" key="4">
    <source>
        <dbReference type="ARBA" id="ARBA00022692"/>
    </source>
</evidence>
<name>F4WL04_ACREC</name>
<sequence>MLKYATTGHNLTIIGVCFTYTAGLIYHLILPFCVEHKIDNQTIRPLVYPTYSKFTQSQISPIYEIVYAAHCMCGYTIHSLTAGACGLAALFVTHACGQIQVIMSRMENLLNDKNPNIHQQIAIIVKDHVRIVRLTDYQLALQKSLQCQRKRTSRNLAINAARPFGLLFLQSLAESVTANMSSIRDKSVKSHNYNYEQDIRYIFKLNHWIMGSLGIWPIPIRGIGRHMSKIAIAIFNFALSFAIVPCTLHIIYDQKDLDVRLRLTGLLGFCLTVMTKYCIFVIHRPKIYRCIEYVKNDWWQVTFKSDRELMLKYATTGRNLTIIGMCFMYTAGIIYHLILPFCVEHKIDNQTIRPLVYPTYSKFTQSQISPIYEIVYVAHCMCGYTIYSLTAGACGLAALFVTHACGQIQVIMSRMENLLNDKNSNIHQQIAIIVKDHVRIVRFSAVIEEVLQEVCLVEFTSSVCIICLLEYYCIVDWKDDNKISLATYFLLFISFCFNVYMLCYIGELLMEKSIEIGSMCYMINWYQLSPRSVRSLILIIAMSSHPIKLTAGRMANLSLTTFGNRKRTSRNLAINAARPFSLFFLQSLAESVTANMSSIRDKSARSRNSNYQQDIRYVFKLNNWIMGSLGIWPIAIRGIGKHMSKIAIAIFNFALSFAIVPCALHIIYDQKNINVRLRLSGLLAFCLTAMTKYCIFMIHRPKIHACIEYVKNDWWQVTFKSDRELMLKYATTGHNLKIIGECFTFTDDVYPTYSKFTQSQISPIYEIVYVAHCMCGYTIYSVTVGACGLAALFVTHACGQIQILISQLEDLLAGERFKQSPNVHYQIAAIVDTIIHSPINHAICQTVSTKWKDVCNRSASACPATLQSMPRVHLVQSSAEPVIANMESSQDEYVTSPNANYQRDIRYIFKPGNLILGSIGIWPITIRGIGRYAPKIAIVVCNSALAFAIVPCILHMIYDQKDLNIRLKLFGLLGFCTTAMMKYCVLAIRRPKILRCIEHVKSDWWQAKFSSDRELMLKYAATGRRLSMISATSMYVAGFIYHTILPFCTEHKVDNQTIRPLVYPTYSKFFKTQASPIYEMVYLAHCVCGYTMYSVTAGSCGLAAIFATHACGQIEVIISRLEDLSCGKNFEQLSDVNQRIALIVKSHVRILRFSAAVEEILQEVCLLEFASSIFTMCLPEYYCIVSSQIGTRCFMIRWYQLPAKSVRSLVLVIAMSSHPIKISAGRMIDLSLATFGYGDEI</sequence>
<feature type="transmembrane region" description="Helical" evidence="10">
    <location>
        <begin position="263"/>
        <end position="282"/>
    </location>
</feature>
<dbReference type="GO" id="GO:0007165">
    <property type="term" value="P:signal transduction"/>
    <property type="evidence" value="ECO:0007669"/>
    <property type="project" value="UniProtKB-KW"/>
</dbReference>
<evidence type="ECO:0000256" key="5">
    <source>
        <dbReference type="ARBA" id="ARBA00022725"/>
    </source>
</evidence>
<dbReference type="eggNOG" id="ENOG502SU5M">
    <property type="taxonomic scope" value="Eukaryota"/>
</dbReference>
<keyword evidence="2" id="KW-1003">Cell membrane</keyword>
<feature type="transmembrane region" description="Helical" evidence="10">
    <location>
        <begin position="230"/>
        <end position="251"/>
    </location>
</feature>
<evidence type="ECO:0000313" key="12">
    <source>
        <dbReference type="Proteomes" id="UP000007755"/>
    </source>
</evidence>
<evidence type="ECO:0000256" key="2">
    <source>
        <dbReference type="ARBA" id="ARBA00022475"/>
    </source>
</evidence>
<keyword evidence="7 10" id="KW-0472">Membrane</keyword>
<keyword evidence="6 10" id="KW-1133">Transmembrane helix</keyword>
<dbReference type="Proteomes" id="UP000007755">
    <property type="component" value="Unassembled WGS sequence"/>
</dbReference>
<keyword evidence="12" id="KW-1185">Reference proteome</keyword>
<feature type="transmembrane region" description="Helical" evidence="10">
    <location>
        <begin position="646"/>
        <end position="667"/>
    </location>
</feature>
<dbReference type="Pfam" id="PF02949">
    <property type="entry name" value="7tm_6"/>
    <property type="match status" value="3"/>
</dbReference>
<dbReference type="InParanoid" id="F4WL04"/>
<keyword evidence="3" id="KW-0716">Sensory transduction</keyword>
<dbReference type="PANTHER" id="PTHR21137:SF35">
    <property type="entry name" value="ODORANT RECEPTOR 19A-RELATED"/>
    <property type="match status" value="1"/>
</dbReference>
<dbReference type="AlphaFoldDB" id="F4WL04"/>
<feature type="transmembrane region" description="Helical" evidence="10">
    <location>
        <begin position="485"/>
        <end position="505"/>
    </location>
</feature>
<feature type="transmembrane region" description="Helical" evidence="10">
    <location>
        <begin position="320"/>
        <end position="339"/>
    </location>
</feature>
<protein>
    <submittedName>
        <fullName evidence="11">Odorant receptor 2a</fullName>
    </submittedName>
</protein>
<dbReference type="PANTHER" id="PTHR21137">
    <property type="entry name" value="ODORANT RECEPTOR"/>
    <property type="match status" value="1"/>
</dbReference>
<evidence type="ECO:0000256" key="1">
    <source>
        <dbReference type="ARBA" id="ARBA00004651"/>
    </source>
</evidence>
<evidence type="ECO:0000256" key="9">
    <source>
        <dbReference type="ARBA" id="ARBA00023224"/>
    </source>
</evidence>
<dbReference type="GO" id="GO:0005549">
    <property type="term" value="F:odorant binding"/>
    <property type="evidence" value="ECO:0007669"/>
    <property type="project" value="InterPro"/>
</dbReference>
<accession>F4WL04</accession>
<comment type="subcellular location">
    <subcellularLocation>
        <location evidence="1">Cell membrane</location>
        <topology evidence="1">Multi-pass membrane protein</topology>
    </subcellularLocation>
</comment>
<evidence type="ECO:0000313" key="11">
    <source>
        <dbReference type="EMBL" id="EGI64967.1"/>
    </source>
</evidence>
<evidence type="ECO:0000256" key="3">
    <source>
        <dbReference type="ARBA" id="ARBA00022606"/>
    </source>
</evidence>
<organism evidence="12">
    <name type="scientific">Acromyrmex echinatior</name>
    <name type="common">Panamanian leafcutter ant</name>
    <name type="synonym">Acromyrmex octospinosus echinatior</name>
    <dbReference type="NCBI Taxonomy" id="103372"/>
    <lineage>
        <taxon>Eukaryota</taxon>
        <taxon>Metazoa</taxon>
        <taxon>Ecdysozoa</taxon>
        <taxon>Arthropoda</taxon>
        <taxon>Hexapoda</taxon>
        <taxon>Insecta</taxon>
        <taxon>Pterygota</taxon>
        <taxon>Neoptera</taxon>
        <taxon>Endopterygota</taxon>
        <taxon>Hymenoptera</taxon>
        <taxon>Apocrita</taxon>
        <taxon>Aculeata</taxon>
        <taxon>Formicoidea</taxon>
        <taxon>Formicidae</taxon>
        <taxon>Myrmicinae</taxon>
        <taxon>Acromyrmex</taxon>
    </lineage>
</organism>
<dbReference type="InterPro" id="IPR004117">
    <property type="entry name" value="7tm6_olfct_rcpt"/>
</dbReference>
<evidence type="ECO:0000256" key="6">
    <source>
        <dbReference type="ARBA" id="ARBA00022989"/>
    </source>
</evidence>
<gene>
    <name evidence="11" type="ORF">G5I_06426</name>
</gene>
<proteinExistence type="predicted"/>
<feature type="transmembrane region" description="Helical" evidence="10">
    <location>
        <begin position="12"/>
        <end position="34"/>
    </location>
</feature>
<keyword evidence="5" id="KW-0552">Olfaction</keyword>
<keyword evidence="4 10" id="KW-0812">Transmembrane</keyword>
<keyword evidence="8 11" id="KW-0675">Receptor</keyword>
<evidence type="ECO:0000256" key="7">
    <source>
        <dbReference type="ARBA" id="ARBA00023136"/>
    </source>
</evidence>
<evidence type="ECO:0000256" key="8">
    <source>
        <dbReference type="ARBA" id="ARBA00023170"/>
    </source>
</evidence>